<organism evidence="2 3">
    <name type="scientific">Sphaeroforma arctica JP610</name>
    <dbReference type="NCBI Taxonomy" id="667725"/>
    <lineage>
        <taxon>Eukaryota</taxon>
        <taxon>Ichthyosporea</taxon>
        <taxon>Ichthyophonida</taxon>
        <taxon>Sphaeroforma</taxon>
    </lineage>
</organism>
<dbReference type="EMBL" id="KQ250066">
    <property type="protein sequence ID" value="KNC70866.1"/>
    <property type="molecule type" value="Genomic_DNA"/>
</dbReference>
<feature type="non-terminal residue" evidence="2">
    <location>
        <position position="90"/>
    </location>
</feature>
<dbReference type="GeneID" id="25917104"/>
<evidence type="ECO:0000313" key="3">
    <source>
        <dbReference type="Proteomes" id="UP000054560"/>
    </source>
</evidence>
<reference evidence="2 3" key="1">
    <citation type="submission" date="2011-02" db="EMBL/GenBank/DDBJ databases">
        <title>The Genome Sequence of Sphaeroforma arctica JP610.</title>
        <authorList>
            <consortium name="The Broad Institute Genome Sequencing Platform"/>
            <person name="Russ C."/>
            <person name="Cuomo C."/>
            <person name="Young S.K."/>
            <person name="Zeng Q."/>
            <person name="Gargeya S."/>
            <person name="Alvarado L."/>
            <person name="Berlin A."/>
            <person name="Chapman S.B."/>
            <person name="Chen Z."/>
            <person name="Freedman E."/>
            <person name="Gellesch M."/>
            <person name="Goldberg J."/>
            <person name="Griggs A."/>
            <person name="Gujja S."/>
            <person name="Heilman E."/>
            <person name="Heiman D."/>
            <person name="Howarth C."/>
            <person name="Mehta T."/>
            <person name="Neiman D."/>
            <person name="Pearson M."/>
            <person name="Roberts A."/>
            <person name="Saif S."/>
            <person name="Shea T."/>
            <person name="Shenoy N."/>
            <person name="Sisk P."/>
            <person name="Stolte C."/>
            <person name="Sykes S."/>
            <person name="White J."/>
            <person name="Yandava C."/>
            <person name="Burger G."/>
            <person name="Gray M.W."/>
            <person name="Holland P.W.H."/>
            <person name="King N."/>
            <person name="Lang F.B.F."/>
            <person name="Roger A.J."/>
            <person name="Ruiz-Trillo I."/>
            <person name="Haas B."/>
            <person name="Nusbaum C."/>
            <person name="Birren B."/>
        </authorList>
    </citation>
    <scope>NUCLEOTIDE SEQUENCE [LARGE SCALE GENOMIC DNA]</scope>
    <source>
        <strain evidence="2 3">JP610</strain>
    </source>
</reference>
<sequence length="90" mass="10502">EVIPAESSFSSLSLSLIVSLAVLGLVIPLTMILIIWRRKRRPKSTDEILYSIKKNHKWTEFNTAESRAVMRDVQRRSGWLPKEQFYILDQ</sequence>
<keyword evidence="1" id="KW-0812">Transmembrane</keyword>
<evidence type="ECO:0000256" key="1">
    <source>
        <dbReference type="SAM" id="Phobius"/>
    </source>
</evidence>
<evidence type="ECO:0000313" key="2">
    <source>
        <dbReference type="EMBL" id="KNC70866.1"/>
    </source>
</evidence>
<protein>
    <submittedName>
        <fullName evidence="2">Uncharacterized protein</fullName>
    </submittedName>
</protein>
<keyword evidence="1" id="KW-1133">Transmembrane helix</keyword>
<dbReference type="RefSeq" id="XP_014144768.1">
    <property type="nucleotide sequence ID" value="XM_014289293.1"/>
</dbReference>
<feature type="transmembrane region" description="Helical" evidence="1">
    <location>
        <begin position="12"/>
        <end position="36"/>
    </location>
</feature>
<gene>
    <name evidence="2" type="ORF">SARC_16600</name>
</gene>
<keyword evidence="1" id="KW-0472">Membrane</keyword>
<name>A0A0L0F2M2_9EUKA</name>
<feature type="non-terminal residue" evidence="2">
    <location>
        <position position="1"/>
    </location>
</feature>
<dbReference type="AlphaFoldDB" id="A0A0L0F2M2"/>
<dbReference type="Proteomes" id="UP000054560">
    <property type="component" value="Unassembled WGS sequence"/>
</dbReference>
<proteinExistence type="predicted"/>
<accession>A0A0L0F2M2</accession>
<keyword evidence="3" id="KW-1185">Reference proteome</keyword>